<dbReference type="KEGG" id="rmr:Rmar_1709"/>
<evidence type="ECO:0000256" key="4">
    <source>
        <dbReference type="PROSITE-ProRule" id="PRU00335"/>
    </source>
</evidence>
<name>D0MJD7_RHOM4</name>
<dbReference type="Pfam" id="PF00440">
    <property type="entry name" value="TetR_N"/>
    <property type="match status" value="1"/>
</dbReference>
<keyword evidence="7" id="KW-1185">Reference proteome</keyword>
<gene>
    <name evidence="6" type="ordered locus">Rmar_1709</name>
</gene>
<keyword evidence="1" id="KW-0805">Transcription regulation</keyword>
<dbReference type="InterPro" id="IPR009057">
    <property type="entry name" value="Homeodomain-like_sf"/>
</dbReference>
<dbReference type="Proteomes" id="UP000002221">
    <property type="component" value="Chromosome"/>
</dbReference>
<organism evidence="6 7">
    <name type="scientific">Rhodothermus marinus (strain ATCC 43812 / DSM 4252 / R-10)</name>
    <name type="common">Rhodothermus obamensis</name>
    <dbReference type="NCBI Taxonomy" id="518766"/>
    <lineage>
        <taxon>Bacteria</taxon>
        <taxon>Pseudomonadati</taxon>
        <taxon>Rhodothermota</taxon>
        <taxon>Rhodothermia</taxon>
        <taxon>Rhodothermales</taxon>
        <taxon>Rhodothermaceae</taxon>
        <taxon>Rhodothermus</taxon>
    </lineage>
</organism>
<feature type="domain" description="HTH tetR-type" evidence="5">
    <location>
        <begin position="8"/>
        <end position="68"/>
    </location>
</feature>
<dbReference type="InterPro" id="IPR001647">
    <property type="entry name" value="HTH_TetR"/>
</dbReference>
<dbReference type="HOGENOM" id="CLU_069356_40_3_10"/>
<dbReference type="eggNOG" id="COG1309">
    <property type="taxonomic scope" value="Bacteria"/>
</dbReference>
<evidence type="ECO:0000256" key="3">
    <source>
        <dbReference type="ARBA" id="ARBA00023163"/>
    </source>
</evidence>
<dbReference type="RefSeq" id="WP_012844206.1">
    <property type="nucleotide sequence ID" value="NC_013501.1"/>
</dbReference>
<dbReference type="AlphaFoldDB" id="D0MJD7"/>
<keyword evidence="3" id="KW-0804">Transcription</keyword>
<dbReference type="PANTHER" id="PTHR30055">
    <property type="entry name" value="HTH-TYPE TRANSCRIPTIONAL REGULATOR RUTR"/>
    <property type="match status" value="1"/>
</dbReference>
<keyword evidence="2 4" id="KW-0238">DNA-binding</keyword>
<dbReference type="SUPFAM" id="SSF46689">
    <property type="entry name" value="Homeodomain-like"/>
    <property type="match status" value="1"/>
</dbReference>
<dbReference type="STRING" id="518766.Rmar_1709"/>
<dbReference type="PRINTS" id="PR00455">
    <property type="entry name" value="HTHTETR"/>
</dbReference>
<reference evidence="6 7" key="1">
    <citation type="journal article" date="2009" name="Stand. Genomic Sci.">
        <title>Complete genome sequence of Rhodothermus marinus type strain (R-10).</title>
        <authorList>
            <person name="Nolan M."/>
            <person name="Tindall B.J."/>
            <person name="Pomrenke H."/>
            <person name="Lapidus A."/>
            <person name="Copeland A."/>
            <person name="Glavina Del Rio T."/>
            <person name="Lucas S."/>
            <person name="Chen F."/>
            <person name="Tice H."/>
            <person name="Cheng J.F."/>
            <person name="Saunders E."/>
            <person name="Han C."/>
            <person name="Bruce D."/>
            <person name="Goodwin L."/>
            <person name="Chain P."/>
            <person name="Pitluck S."/>
            <person name="Ovchinikova G."/>
            <person name="Pati A."/>
            <person name="Ivanova N."/>
            <person name="Mavromatis K."/>
            <person name="Chen A."/>
            <person name="Palaniappan K."/>
            <person name="Land M."/>
            <person name="Hauser L."/>
            <person name="Chang Y.J."/>
            <person name="Jeffries C.D."/>
            <person name="Brettin T."/>
            <person name="Goker M."/>
            <person name="Bristow J."/>
            <person name="Eisen J.A."/>
            <person name="Markowitz V."/>
            <person name="Hugenholtz P."/>
            <person name="Kyrpides N.C."/>
            <person name="Klenk H.P."/>
            <person name="Detter J.C."/>
        </authorList>
    </citation>
    <scope>NUCLEOTIDE SEQUENCE [LARGE SCALE GENOMIC DNA]</scope>
    <source>
        <strain evidence="7">ATCC 43812 / DSM 4252 / R-10</strain>
    </source>
</reference>
<dbReference type="InterPro" id="IPR025996">
    <property type="entry name" value="MT1864/Rv1816-like_C"/>
</dbReference>
<dbReference type="Pfam" id="PF13305">
    <property type="entry name" value="TetR_C_33"/>
    <property type="match status" value="1"/>
</dbReference>
<evidence type="ECO:0000256" key="2">
    <source>
        <dbReference type="ARBA" id="ARBA00023125"/>
    </source>
</evidence>
<dbReference type="SUPFAM" id="SSF48498">
    <property type="entry name" value="Tetracyclin repressor-like, C-terminal domain"/>
    <property type="match status" value="1"/>
</dbReference>
<dbReference type="PROSITE" id="PS50977">
    <property type="entry name" value="HTH_TETR_2"/>
    <property type="match status" value="1"/>
</dbReference>
<dbReference type="InterPro" id="IPR036271">
    <property type="entry name" value="Tet_transcr_reg_TetR-rel_C_sf"/>
</dbReference>
<sequence length="207" mass="23641">MTETGSDGTLRRRILDAARHLLVAEGYTSLSMRKIARAIGCSPTAIYLYFQNKDALVHTLIDEGFGLLYEELREEAARHDDPVARLEALWRRYVVFGRSNPEYYEIMFMLHPERMERYPPEKYRRARRGLELSIQTLEEGRRLGVFTVEDPRVTASAAWAALHGAVALLLARRLDVRIDPEAFIDTTIRTLLRGVLAPEALPQMAAK</sequence>
<evidence type="ECO:0000313" key="7">
    <source>
        <dbReference type="Proteomes" id="UP000002221"/>
    </source>
</evidence>
<dbReference type="InterPro" id="IPR050109">
    <property type="entry name" value="HTH-type_TetR-like_transc_reg"/>
</dbReference>
<protein>
    <submittedName>
        <fullName evidence="6">Transcriptional regulator, TetR family</fullName>
    </submittedName>
</protein>
<proteinExistence type="predicted"/>
<dbReference type="EMBL" id="CP001807">
    <property type="protein sequence ID" value="ACY48595.1"/>
    <property type="molecule type" value="Genomic_DNA"/>
</dbReference>
<accession>D0MJD7</accession>
<evidence type="ECO:0000313" key="6">
    <source>
        <dbReference type="EMBL" id="ACY48595.1"/>
    </source>
</evidence>
<dbReference type="GO" id="GO:0000976">
    <property type="term" value="F:transcription cis-regulatory region binding"/>
    <property type="evidence" value="ECO:0007669"/>
    <property type="project" value="TreeGrafter"/>
</dbReference>
<dbReference type="Gene3D" id="1.10.357.10">
    <property type="entry name" value="Tetracycline Repressor, domain 2"/>
    <property type="match status" value="1"/>
</dbReference>
<dbReference type="GO" id="GO:0003700">
    <property type="term" value="F:DNA-binding transcription factor activity"/>
    <property type="evidence" value="ECO:0007669"/>
    <property type="project" value="TreeGrafter"/>
</dbReference>
<dbReference type="PANTHER" id="PTHR30055:SF212">
    <property type="entry name" value="TETR-FAMILY FAMILY TRANSCRIPTIONAL REGULATOR"/>
    <property type="match status" value="1"/>
</dbReference>
<evidence type="ECO:0000259" key="5">
    <source>
        <dbReference type="PROSITE" id="PS50977"/>
    </source>
</evidence>
<feature type="DNA-binding region" description="H-T-H motif" evidence="4">
    <location>
        <begin position="31"/>
        <end position="50"/>
    </location>
</feature>
<dbReference type="OrthoDB" id="594604at2"/>
<evidence type="ECO:0000256" key="1">
    <source>
        <dbReference type="ARBA" id="ARBA00023015"/>
    </source>
</evidence>